<sequence length="91" mass="9980">MNKWTTLALVGVLMICLATIPSSQASSLGGHGSRGGVSDTTADGLSTLEFEALLQDYLDQMRDMKELIQRYLASVPYSLSKRAQFLRLGRK</sequence>
<evidence type="ECO:0000313" key="4">
    <source>
        <dbReference type="WBParaSite" id="EgrG_000945400"/>
    </source>
</evidence>
<name>A0A068W9S7_ECHGR</name>
<dbReference type="OrthoDB" id="6251015at2759"/>
<proteinExistence type="predicted"/>
<dbReference type="EMBL" id="LK028577">
    <property type="protein sequence ID" value="CDS16748.1"/>
    <property type="molecule type" value="Genomic_DNA"/>
</dbReference>
<gene>
    <name evidence="2" type="ORF">EgrG_000945400</name>
</gene>
<evidence type="ECO:0000256" key="1">
    <source>
        <dbReference type="SAM" id="SignalP"/>
    </source>
</evidence>
<reference evidence="4" key="3">
    <citation type="submission" date="2020-10" db="UniProtKB">
        <authorList>
            <consortium name="WormBaseParasite"/>
        </authorList>
    </citation>
    <scope>IDENTIFICATION</scope>
</reference>
<protein>
    <submittedName>
        <fullName evidence="2 4">Expressed conserved protein</fullName>
    </submittedName>
</protein>
<evidence type="ECO:0000313" key="3">
    <source>
        <dbReference type="Proteomes" id="UP000492820"/>
    </source>
</evidence>
<feature type="signal peptide" evidence="1">
    <location>
        <begin position="1"/>
        <end position="25"/>
    </location>
</feature>
<dbReference type="Proteomes" id="UP000492820">
    <property type="component" value="Unassembled WGS sequence"/>
</dbReference>
<evidence type="ECO:0000313" key="2">
    <source>
        <dbReference type="EMBL" id="CDS16748.1"/>
    </source>
</evidence>
<reference evidence="2" key="2">
    <citation type="submission" date="2014-06" db="EMBL/GenBank/DDBJ databases">
        <authorList>
            <person name="Aslett M."/>
        </authorList>
    </citation>
    <scope>NUCLEOTIDE SEQUENCE</scope>
</reference>
<dbReference type="WBParaSite" id="EgrG_000945400">
    <property type="protein sequence ID" value="EgrG_000945400"/>
    <property type="gene ID" value="EgrG_000945400"/>
</dbReference>
<keyword evidence="1" id="KW-0732">Signal</keyword>
<organism evidence="2">
    <name type="scientific">Echinococcus granulosus</name>
    <name type="common">Hydatid tapeworm</name>
    <dbReference type="NCBI Taxonomy" id="6210"/>
    <lineage>
        <taxon>Eukaryota</taxon>
        <taxon>Metazoa</taxon>
        <taxon>Spiralia</taxon>
        <taxon>Lophotrochozoa</taxon>
        <taxon>Platyhelminthes</taxon>
        <taxon>Cestoda</taxon>
        <taxon>Eucestoda</taxon>
        <taxon>Cyclophyllidea</taxon>
        <taxon>Taeniidae</taxon>
        <taxon>Echinococcus</taxon>
        <taxon>Echinococcus granulosus group</taxon>
    </lineage>
</organism>
<accession>A0A068W9S7</accession>
<dbReference type="AlphaFoldDB" id="A0A068W9S7"/>
<reference evidence="2 3" key="1">
    <citation type="journal article" date="2013" name="Nature">
        <title>The genomes of four tapeworm species reveal adaptations to parasitism.</title>
        <authorList>
            <person name="Tsai I.J."/>
            <person name="Zarowiecki M."/>
            <person name="Holroyd N."/>
            <person name="Garciarrubio A."/>
            <person name="Sanchez-Flores A."/>
            <person name="Brooks K.L."/>
            <person name="Tracey A."/>
            <person name="Bobes R.J."/>
            <person name="Fragoso G."/>
            <person name="Sciutto E."/>
            <person name="Aslett M."/>
            <person name="Beasley H."/>
            <person name="Bennett H.M."/>
            <person name="Cai J."/>
            <person name="Camicia F."/>
            <person name="Clark R."/>
            <person name="Cucher M."/>
            <person name="De Silva N."/>
            <person name="Day T.A."/>
            <person name="Deplazes P."/>
            <person name="Estrada K."/>
            <person name="Fernandez C."/>
            <person name="Holland P.W."/>
            <person name="Hou J."/>
            <person name="Hu S."/>
            <person name="Huckvale T."/>
            <person name="Hung S.S."/>
            <person name="Kamenetzky L."/>
            <person name="Keane J.A."/>
            <person name="Kiss F."/>
            <person name="Koziol U."/>
            <person name="Lambert O."/>
            <person name="Liu K."/>
            <person name="Luo X."/>
            <person name="Luo Y."/>
            <person name="Macchiaroli N."/>
            <person name="Nichol S."/>
            <person name="Paps J."/>
            <person name="Parkinson J."/>
            <person name="Pouchkina-Stantcheva N."/>
            <person name="Riddiford N."/>
            <person name="Rosenzvit M."/>
            <person name="Salinas G."/>
            <person name="Wasmuth J.D."/>
            <person name="Zamanian M."/>
            <person name="Zheng Y."/>
            <person name="Cai X."/>
            <person name="Soberon X."/>
            <person name="Olson P.D."/>
            <person name="Laclette J.P."/>
            <person name="Brehm K."/>
            <person name="Berriman M."/>
            <person name="Garciarrubio A."/>
            <person name="Bobes R.J."/>
            <person name="Fragoso G."/>
            <person name="Sanchez-Flores A."/>
            <person name="Estrada K."/>
            <person name="Cevallos M.A."/>
            <person name="Morett E."/>
            <person name="Gonzalez V."/>
            <person name="Portillo T."/>
            <person name="Ochoa-Leyva A."/>
            <person name="Jose M.V."/>
            <person name="Sciutto E."/>
            <person name="Landa A."/>
            <person name="Jimenez L."/>
            <person name="Valdes V."/>
            <person name="Carrero J.C."/>
            <person name="Larralde C."/>
            <person name="Morales-Montor J."/>
            <person name="Limon-Lason J."/>
            <person name="Soberon X."/>
            <person name="Laclette J.P."/>
        </authorList>
    </citation>
    <scope>NUCLEOTIDE SEQUENCE [LARGE SCALE GENOMIC DNA]</scope>
</reference>
<feature type="chain" id="PRO_5035983376" evidence="1">
    <location>
        <begin position="26"/>
        <end position="91"/>
    </location>
</feature>